<dbReference type="AlphaFoldDB" id="A0AAV5UYM0"/>
<reference evidence="2" key="1">
    <citation type="submission" date="2023-10" db="EMBL/GenBank/DDBJ databases">
        <title>Genome assembly of Pristionchus species.</title>
        <authorList>
            <person name="Yoshida K."/>
            <person name="Sommer R.J."/>
        </authorList>
    </citation>
    <scope>NUCLEOTIDE SEQUENCE</scope>
    <source>
        <strain evidence="2">RS5133</strain>
    </source>
</reference>
<proteinExistence type="predicted"/>
<organism evidence="2 3">
    <name type="scientific">Pristionchus fissidentatus</name>
    <dbReference type="NCBI Taxonomy" id="1538716"/>
    <lineage>
        <taxon>Eukaryota</taxon>
        <taxon>Metazoa</taxon>
        <taxon>Ecdysozoa</taxon>
        <taxon>Nematoda</taxon>
        <taxon>Chromadorea</taxon>
        <taxon>Rhabditida</taxon>
        <taxon>Rhabditina</taxon>
        <taxon>Diplogasteromorpha</taxon>
        <taxon>Diplogasteroidea</taxon>
        <taxon>Neodiplogasteridae</taxon>
        <taxon>Pristionchus</taxon>
    </lineage>
</organism>
<feature type="non-terminal residue" evidence="2">
    <location>
        <position position="1"/>
    </location>
</feature>
<sequence>TPHLESLAFVKHIPIPKKYRCAIVENGTLFRFYSNATGVYITANFDNDEKKAKVHAVSVSGKLHYQGVWKNSLYFRSASHQIHYFYKAFLSDSYLLFVLVRKMVKPAAQTLIMMYDCPFYTQSDGVRSFLHHYEMDEHASEIDTKYIAILAEHNARVFRRRFVFACGSEEVCLEAVEDGPLLIGTQSESSQVIAEGHLESVYVYESTLGLVHIIDPAQEKIRTLRVVFADWNDDSNMICGVHRDTITFLHATEDESEKNELRMYKVPGGNVEAQVEAFPSARCCSCRTDNEELKQSLNSFERKLQEVEKKYKRTLLMLGRATHHIEQVPSRNNDG</sequence>
<evidence type="ECO:0000313" key="3">
    <source>
        <dbReference type="Proteomes" id="UP001432322"/>
    </source>
</evidence>
<dbReference type="EMBL" id="BTSY01000001">
    <property type="protein sequence ID" value="GMT12380.1"/>
    <property type="molecule type" value="Genomic_DNA"/>
</dbReference>
<accession>A0AAV5UYM0</accession>
<name>A0AAV5UYM0_9BILA</name>
<comment type="caution">
    <text evidence="2">The sequence shown here is derived from an EMBL/GenBank/DDBJ whole genome shotgun (WGS) entry which is preliminary data.</text>
</comment>
<gene>
    <name evidence="2" type="ORF">PFISCL1PPCAC_3677</name>
</gene>
<evidence type="ECO:0000313" key="2">
    <source>
        <dbReference type="EMBL" id="GMT12380.1"/>
    </source>
</evidence>
<protein>
    <submittedName>
        <fullName evidence="2">Uncharacterized protein</fullName>
    </submittedName>
</protein>
<feature type="coiled-coil region" evidence="1">
    <location>
        <begin position="290"/>
        <end position="317"/>
    </location>
</feature>
<dbReference type="Proteomes" id="UP001432322">
    <property type="component" value="Unassembled WGS sequence"/>
</dbReference>
<keyword evidence="3" id="KW-1185">Reference proteome</keyword>
<evidence type="ECO:0000256" key="1">
    <source>
        <dbReference type="SAM" id="Coils"/>
    </source>
</evidence>
<keyword evidence="1" id="KW-0175">Coiled coil</keyword>